<dbReference type="Proteomes" id="UP000000245">
    <property type="component" value="Chromosome"/>
</dbReference>
<dbReference type="InterPro" id="IPR007481">
    <property type="entry name" value="SspB"/>
</dbReference>
<sequence>MAEDDDTPIPESLLPYDEWTEDALRLVVLRALDHASREGMPGEHHFYITFATAHPGVIMPDRLRAQYPDEMTIVLQHQYRDLSVDAEAQRFSVRLSFGGVPATLDIPLDAITAFADPAVRFGLQFAARVPEAPEEAPAAAPEPAPPPPEQGPAEVVSLDAFRRRPPAKD</sequence>
<dbReference type="InterPro" id="IPR036760">
    <property type="entry name" value="SspB-like_sf"/>
</dbReference>
<feature type="region of interest" description="Disordered" evidence="1">
    <location>
        <begin position="131"/>
        <end position="169"/>
    </location>
</feature>
<gene>
    <name evidence="2" type="ordered locus">Acry_1336</name>
</gene>
<evidence type="ECO:0008006" key="4">
    <source>
        <dbReference type="Google" id="ProtNLM"/>
    </source>
</evidence>
<keyword evidence="3" id="KW-1185">Reference proteome</keyword>
<dbReference type="Pfam" id="PF04386">
    <property type="entry name" value="SspB"/>
    <property type="match status" value="1"/>
</dbReference>
<dbReference type="RefSeq" id="WP_007423939.1">
    <property type="nucleotide sequence ID" value="NC_009484.1"/>
</dbReference>
<evidence type="ECO:0000256" key="1">
    <source>
        <dbReference type="SAM" id="MobiDB-lite"/>
    </source>
</evidence>
<dbReference type="Gene3D" id="2.30.30.220">
    <property type="entry name" value="SspB-like"/>
    <property type="match status" value="1"/>
</dbReference>
<evidence type="ECO:0000313" key="3">
    <source>
        <dbReference type="Proteomes" id="UP000000245"/>
    </source>
</evidence>
<dbReference type="eggNOG" id="COG3814">
    <property type="taxonomic scope" value="Bacteria"/>
</dbReference>
<dbReference type="EMBL" id="CP000697">
    <property type="protein sequence ID" value="ABQ30547.1"/>
    <property type="molecule type" value="Genomic_DNA"/>
</dbReference>
<feature type="compositionally biased region" description="Pro residues" evidence="1">
    <location>
        <begin position="140"/>
        <end position="150"/>
    </location>
</feature>
<feature type="compositionally biased region" description="Basic and acidic residues" evidence="1">
    <location>
        <begin position="160"/>
        <end position="169"/>
    </location>
</feature>
<proteinExistence type="predicted"/>
<dbReference type="AlphaFoldDB" id="A5FY65"/>
<evidence type="ECO:0000313" key="2">
    <source>
        <dbReference type="EMBL" id="ABQ30547.1"/>
    </source>
</evidence>
<protein>
    <recommendedName>
        <fullName evidence="4">Stringent starvation protein B</fullName>
    </recommendedName>
</protein>
<dbReference type="SUPFAM" id="SSF101738">
    <property type="entry name" value="SspB-like"/>
    <property type="match status" value="1"/>
</dbReference>
<dbReference type="STRING" id="349163.Acry_1336"/>
<accession>A5FY65</accession>
<dbReference type="KEGG" id="acr:Acry_1336"/>
<name>A5FY65_ACICJ</name>
<organism evidence="2 3">
    <name type="scientific">Acidiphilium cryptum (strain JF-5)</name>
    <dbReference type="NCBI Taxonomy" id="349163"/>
    <lineage>
        <taxon>Bacteria</taxon>
        <taxon>Pseudomonadati</taxon>
        <taxon>Pseudomonadota</taxon>
        <taxon>Alphaproteobacteria</taxon>
        <taxon>Acetobacterales</taxon>
        <taxon>Acidocellaceae</taxon>
        <taxon>Acidiphilium</taxon>
    </lineage>
</organism>
<dbReference type="HOGENOM" id="CLU_106715_1_0_5"/>
<reference evidence="2 3" key="1">
    <citation type="submission" date="2007-05" db="EMBL/GenBank/DDBJ databases">
        <title>Complete sequence of chromosome of Acidiphilium cryptum JF-5.</title>
        <authorList>
            <consortium name="US DOE Joint Genome Institute"/>
            <person name="Copeland A."/>
            <person name="Lucas S."/>
            <person name="Lapidus A."/>
            <person name="Barry K."/>
            <person name="Detter J.C."/>
            <person name="Glavina del Rio T."/>
            <person name="Hammon N."/>
            <person name="Israni S."/>
            <person name="Dalin E."/>
            <person name="Tice H."/>
            <person name="Pitluck S."/>
            <person name="Sims D."/>
            <person name="Brettin T."/>
            <person name="Bruce D."/>
            <person name="Han C."/>
            <person name="Schmutz J."/>
            <person name="Larimer F."/>
            <person name="Land M."/>
            <person name="Hauser L."/>
            <person name="Kyrpides N."/>
            <person name="Kim E."/>
            <person name="Magnuson T."/>
            <person name="Richardson P."/>
        </authorList>
    </citation>
    <scope>NUCLEOTIDE SEQUENCE [LARGE SCALE GENOMIC DNA]</scope>
    <source>
        <strain evidence="2 3">JF-5</strain>
    </source>
</reference>